<evidence type="ECO:0000256" key="1">
    <source>
        <dbReference type="ARBA" id="ARBA00023015"/>
    </source>
</evidence>
<comment type="caution">
    <text evidence="5">The sequence shown here is derived from an EMBL/GenBank/DDBJ whole genome shotgun (WGS) entry which is preliminary data.</text>
</comment>
<keyword evidence="3" id="KW-0804">Transcription</keyword>
<dbReference type="RefSeq" id="WP_154419964.1">
    <property type="nucleotide sequence ID" value="NZ_VUNS01000025.1"/>
</dbReference>
<dbReference type="Pfam" id="PF00356">
    <property type="entry name" value="LacI"/>
    <property type="match status" value="1"/>
</dbReference>
<feature type="domain" description="HTH lacI-type" evidence="4">
    <location>
        <begin position="6"/>
        <end position="60"/>
    </location>
</feature>
<gene>
    <name evidence="5" type="ORF">FYJ85_17940</name>
</gene>
<dbReference type="Gene3D" id="1.10.260.40">
    <property type="entry name" value="lambda repressor-like DNA-binding domains"/>
    <property type="match status" value="1"/>
</dbReference>
<keyword evidence="1" id="KW-0805">Transcription regulation</keyword>
<organism evidence="5 6">
    <name type="scientific">Victivallis lenta</name>
    <dbReference type="NCBI Taxonomy" id="2606640"/>
    <lineage>
        <taxon>Bacteria</taxon>
        <taxon>Pseudomonadati</taxon>
        <taxon>Lentisphaerota</taxon>
        <taxon>Lentisphaeria</taxon>
        <taxon>Victivallales</taxon>
        <taxon>Victivallaceae</taxon>
        <taxon>Victivallis</taxon>
    </lineage>
</organism>
<dbReference type="PANTHER" id="PTHR30146:SF138">
    <property type="entry name" value="TRANSCRIPTIONAL REGULATORY PROTEIN"/>
    <property type="match status" value="1"/>
</dbReference>
<evidence type="ECO:0000313" key="6">
    <source>
        <dbReference type="Proteomes" id="UP000435649"/>
    </source>
</evidence>
<dbReference type="Pfam" id="PF13377">
    <property type="entry name" value="Peripla_BP_3"/>
    <property type="match status" value="1"/>
</dbReference>
<dbReference type="AlphaFoldDB" id="A0A844G9J5"/>
<dbReference type="EMBL" id="VUNS01000025">
    <property type="protein sequence ID" value="MST98919.1"/>
    <property type="molecule type" value="Genomic_DNA"/>
</dbReference>
<dbReference type="InterPro" id="IPR000843">
    <property type="entry name" value="HTH_LacI"/>
</dbReference>
<accession>A0A844G9J5</accession>
<dbReference type="GO" id="GO:0000976">
    <property type="term" value="F:transcription cis-regulatory region binding"/>
    <property type="evidence" value="ECO:0007669"/>
    <property type="project" value="TreeGrafter"/>
</dbReference>
<keyword evidence="6" id="KW-1185">Reference proteome</keyword>
<evidence type="ECO:0000313" key="5">
    <source>
        <dbReference type="EMBL" id="MST98919.1"/>
    </source>
</evidence>
<dbReference type="CDD" id="cd01392">
    <property type="entry name" value="HTH_LacI"/>
    <property type="match status" value="1"/>
</dbReference>
<dbReference type="GO" id="GO:0003700">
    <property type="term" value="F:DNA-binding transcription factor activity"/>
    <property type="evidence" value="ECO:0007669"/>
    <property type="project" value="TreeGrafter"/>
</dbReference>
<evidence type="ECO:0000259" key="4">
    <source>
        <dbReference type="PROSITE" id="PS50932"/>
    </source>
</evidence>
<dbReference type="PANTHER" id="PTHR30146">
    <property type="entry name" value="LACI-RELATED TRANSCRIPTIONAL REPRESSOR"/>
    <property type="match status" value="1"/>
</dbReference>
<dbReference type="InterPro" id="IPR010982">
    <property type="entry name" value="Lambda_DNA-bd_dom_sf"/>
</dbReference>
<sequence length="333" mass="35622">MPKPNVTMQEIADRLGVSLKSVSLAVNGAGRLSQKTRERILQAAREMGYRPNFAARSLVTRRSCLIGVLLPYSNSSFFGDIMTGIEKKAHEHGFMLLLGNPSGGREELRSQILRFAERGVDGVAVYPSGAIREVTDELCSLGVPIVQVMNRLPELGRAAVMVDNEEAGRCAARHLLAVGHSRAGMLTHDRGGEEIAARRRGFAAGLGREIPCEECAIGIDAGYAAARKLLAAHPELTALFAASDLAALGALKAGLELGRRVPREFAVIGFDNLDVAGQQLIYPLTTLAQPKERIGELAGSMLINLLEGRDAGPVILEAPLIIRSTTAVSADRQ</sequence>
<evidence type="ECO:0000256" key="3">
    <source>
        <dbReference type="ARBA" id="ARBA00023163"/>
    </source>
</evidence>
<dbReference type="SUPFAM" id="SSF47413">
    <property type="entry name" value="lambda repressor-like DNA-binding domains"/>
    <property type="match status" value="1"/>
</dbReference>
<dbReference type="Proteomes" id="UP000435649">
    <property type="component" value="Unassembled WGS sequence"/>
</dbReference>
<keyword evidence="2" id="KW-0238">DNA-binding</keyword>
<dbReference type="Gene3D" id="3.40.50.2300">
    <property type="match status" value="2"/>
</dbReference>
<name>A0A844G9J5_9BACT</name>
<dbReference type="PROSITE" id="PS50932">
    <property type="entry name" value="HTH_LACI_2"/>
    <property type="match status" value="1"/>
</dbReference>
<dbReference type="SUPFAM" id="SSF53822">
    <property type="entry name" value="Periplasmic binding protein-like I"/>
    <property type="match status" value="1"/>
</dbReference>
<protein>
    <submittedName>
        <fullName evidence="5">LacI family transcriptional regulator</fullName>
    </submittedName>
</protein>
<dbReference type="CDD" id="cd06267">
    <property type="entry name" value="PBP1_LacI_sugar_binding-like"/>
    <property type="match status" value="1"/>
</dbReference>
<evidence type="ECO:0000256" key="2">
    <source>
        <dbReference type="ARBA" id="ARBA00023125"/>
    </source>
</evidence>
<proteinExistence type="predicted"/>
<reference evidence="5 6" key="1">
    <citation type="submission" date="2019-08" db="EMBL/GenBank/DDBJ databases">
        <title>In-depth cultivation of the pig gut microbiome towards novel bacterial diversity and tailored functional studies.</title>
        <authorList>
            <person name="Wylensek D."/>
            <person name="Hitch T.C.A."/>
            <person name="Clavel T."/>
        </authorList>
    </citation>
    <scope>NUCLEOTIDE SEQUENCE [LARGE SCALE GENOMIC DNA]</scope>
    <source>
        <strain evidence="5 6">BBE-744-WT-12</strain>
    </source>
</reference>
<dbReference type="SMART" id="SM00354">
    <property type="entry name" value="HTH_LACI"/>
    <property type="match status" value="1"/>
</dbReference>
<dbReference type="InterPro" id="IPR028082">
    <property type="entry name" value="Peripla_BP_I"/>
</dbReference>
<dbReference type="InterPro" id="IPR046335">
    <property type="entry name" value="LacI/GalR-like_sensor"/>
</dbReference>